<evidence type="ECO:0000313" key="3">
    <source>
        <dbReference type="EMBL" id="KAK9727700.1"/>
    </source>
</evidence>
<keyword evidence="1" id="KW-1133">Transmembrane helix</keyword>
<dbReference type="AlphaFoldDB" id="A0AAW1L4S3"/>
<comment type="caution">
    <text evidence="3">The sequence shown here is derived from an EMBL/GenBank/DDBJ whole genome shotgun (WGS) entry which is preliminary data.</text>
</comment>
<organism evidence="3 4">
    <name type="scientific">Popillia japonica</name>
    <name type="common">Japanese beetle</name>
    <dbReference type="NCBI Taxonomy" id="7064"/>
    <lineage>
        <taxon>Eukaryota</taxon>
        <taxon>Metazoa</taxon>
        <taxon>Ecdysozoa</taxon>
        <taxon>Arthropoda</taxon>
        <taxon>Hexapoda</taxon>
        <taxon>Insecta</taxon>
        <taxon>Pterygota</taxon>
        <taxon>Neoptera</taxon>
        <taxon>Endopterygota</taxon>
        <taxon>Coleoptera</taxon>
        <taxon>Polyphaga</taxon>
        <taxon>Scarabaeiformia</taxon>
        <taxon>Scarabaeidae</taxon>
        <taxon>Rutelinae</taxon>
        <taxon>Popillia</taxon>
    </lineage>
</organism>
<name>A0AAW1L4S3_POPJA</name>
<evidence type="ECO:0000313" key="4">
    <source>
        <dbReference type="Proteomes" id="UP001458880"/>
    </source>
</evidence>
<feature type="chain" id="PRO_5043855963" evidence="2">
    <location>
        <begin position="29"/>
        <end position="92"/>
    </location>
</feature>
<reference evidence="3 4" key="1">
    <citation type="journal article" date="2024" name="BMC Genomics">
        <title>De novo assembly and annotation of Popillia japonica's genome with initial clues to its potential as an invasive pest.</title>
        <authorList>
            <person name="Cucini C."/>
            <person name="Boschi S."/>
            <person name="Funari R."/>
            <person name="Cardaioli E."/>
            <person name="Iannotti N."/>
            <person name="Marturano G."/>
            <person name="Paoli F."/>
            <person name="Bruttini M."/>
            <person name="Carapelli A."/>
            <person name="Frati F."/>
            <person name="Nardi F."/>
        </authorList>
    </citation>
    <scope>NUCLEOTIDE SEQUENCE [LARGE SCALE GENOMIC DNA]</scope>
    <source>
        <strain evidence="3">DMR45628</strain>
    </source>
</reference>
<keyword evidence="4" id="KW-1185">Reference proteome</keyword>
<gene>
    <name evidence="3" type="ORF">QE152_g19031</name>
</gene>
<feature type="signal peptide" evidence="2">
    <location>
        <begin position="1"/>
        <end position="28"/>
    </location>
</feature>
<evidence type="ECO:0000256" key="1">
    <source>
        <dbReference type="SAM" id="Phobius"/>
    </source>
</evidence>
<accession>A0AAW1L4S3</accession>
<keyword evidence="2" id="KW-0732">Signal</keyword>
<dbReference type="EMBL" id="JASPKY010000176">
    <property type="protein sequence ID" value="KAK9727700.1"/>
    <property type="molecule type" value="Genomic_DNA"/>
</dbReference>
<proteinExistence type="predicted"/>
<feature type="transmembrane region" description="Helical" evidence="1">
    <location>
        <begin position="52"/>
        <end position="73"/>
    </location>
</feature>
<keyword evidence="1" id="KW-0472">Membrane</keyword>
<evidence type="ECO:0000256" key="2">
    <source>
        <dbReference type="SAM" id="SignalP"/>
    </source>
</evidence>
<sequence>MGVRRSSFYYIAVAFLILAILVPQEVEARRKVLRGRRTVTRSYFRPLAIPAWAIVGLVGLAQLVIGGVLFIVLKKVIVDPPISGSYTPANTA</sequence>
<protein>
    <submittedName>
        <fullName evidence="3">Uncharacterized protein</fullName>
    </submittedName>
</protein>
<keyword evidence="1" id="KW-0812">Transmembrane</keyword>
<dbReference type="Proteomes" id="UP001458880">
    <property type="component" value="Unassembled WGS sequence"/>
</dbReference>